<reference evidence="2 3" key="1">
    <citation type="journal article" date="2015" name="Stand. Genomic Sci.">
        <title>Genome sequence of a native-feather degrading extremely thermophilic Eubacterium, Fervidobacterium islandicum AW-1.</title>
        <authorList>
            <person name="Lee Y.J."/>
            <person name="Jeong H."/>
            <person name="Park G.S."/>
            <person name="Kwak Y."/>
            <person name="Lee S.J."/>
            <person name="Lee S.J."/>
            <person name="Park M.K."/>
            <person name="Kim J.Y."/>
            <person name="Kang H.K."/>
            <person name="Shin J.H."/>
            <person name="Lee D.W."/>
        </authorList>
    </citation>
    <scope>NUCLEOTIDE SEQUENCE [LARGE SCALE GENOMIC DNA]</scope>
    <source>
        <strain evidence="2 3">AW-1</strain>
    </source>
</reference>
<dbReference type="PANTHER" id="PTHR30087:SF0">
    <property type="entry name" value="INNER MEMBRANE PROTEIN"/>
    <property type="match status" value="1"/>
</dbReference>
<accession>A0AAI8CMQ6</accession>
<name>A0AAI8CMQ6_FERIS</name>
<dbReference type="EMBL" id="CP014334">
    <property type="protein sequence ID" value="AMW33206.1"/>
    <property type="molecule type" value="Genomic_DNA"/>
</dbReference>
<dbReference type="RefSeq" id="WP_033192183.1">
    <property type="nucleotide sequence ID" value="NZ_CP014334.2"/>
</dbReference>
<feature type="domain" description="DUF1722" evidence="1">
    <location>
        <begin position="189"/>
        <end position="303"/>
    </location>
</feature>
<proteinExistence type="predicted"/>
<sequence>MPNNISYARPTIIVSRCFFEHTRYDGGIISSDVVKKLESYCDFVRVCPEVEIGLPIPREPIDVFLINNELKLLNKSRTEDLTEKMLSFANNYADRIPDNIDGMILKSKSPSCALNDAKLYGENGRVISKTPGLFAKVMLERFPYLAIESEMRLTNDKLRFEFFTFIFTYAMFRGVKTKRELVEFHSKNKFLLLAKNEKVMRDMGKLVAQKGFDDSTKKAYGQLLVKALKTPVKKSKMINTLLHLYGYFKDKLSAQEKAYFMDLVEDYRNGVVNLQTVLAILKSWAIRYSIEYVLDQTLFEPYPKELDHLKNERDVTERTE</sequence>
<dbReference type="AlphaFoldDB" id="A0AAI8CMQ6"/>
<keyword evidence="3" id="KW-1185">Reference proteome</keyword>
<dbReference type="Pfam" id="PF08349">
    <property type="entry name" value="DUF1722"/>
    <property type="match status" value="1"/>
</dbReference>
<dbReference type="InterPro" id="IPR007553">
    <property type="entry name" value="2-thiour_desulf"/>
</dbReference>
<dbReference type="Pfam" id="PF04463">
    <property type="entry name" value="2-thiour_desulf"/>
    <property type="match status" value="1"/>
</dbReference>
<gene>
    <name evidence="2" type="ORF">NA23_08125</name>
</gene>
<evidence type="ECO:0000259" key="1">
    <source>
        <dbReference type="Pfam" id="PF08349"/>
    </source>
</evidence>
<dbReference type="KEGG" id="fia:NA23_08125"/>
<dbReference type="InterPro" id="IPR013560">
    <property type="entry name" value="DUF1722"/>
</dbReference>
<dbReference type="PANTHER" id="PTHR30087">
    <property type="entry name" value="INNER MEMBRANE PROTEIN"/>
    <property type="match status" value="1"/>
</dbReference>
<organism evidence="2 3">
    <name type="scientific">Fervidobacterium islandicum</name>
    <dbReference type="NCBI Taxonomy" id="2423"/>
    <lineage>
        <taxon>Bacteria</taxon>
        <taxon>Thermotogati</taxon>
        <taxon>Thermotogota</taxon>
        <taxon>Thermotogae</taxon>
        <taxon>Thermotogales</taxon>
        <taxon>Fervidobacteriaceae</taxon>
        <taxon>Fervidobacterium</taxon>
    </lineage>
</organism>
<dbReference type="Proteomes" id="UP000093740">
    <property type="component" value="Chromosome"/>
</dbReference>
<evidence type="ECO:0000313" key="2">
    <source>
        <dbReference type="EMBL" id="AMW33206.1"/>
    </source>
</evidence>
<protein>
    <submittedName>
        <fullName evidence="2">DUF1722 domain-containing protein</fullName>
    </submittedName>
</protein>
<evidence type="ECO:0000313" key="3">
    <source>
        <dbReference type="Proteomes" id="UP000093740"/>
    </source>
</evidence>